<protein>
    <recommendedName>
        <fullName evidence="4">Membrane associated secretion system protein</fullName>
    </recommendedName>
</protein>
<keyword evidence="3" id="KW-1185">Reference proteome</keyword>
<dbReference type="InterPro" id="IPR031582">
    <property type="entry name" value="TadF"/>
</dbReference>
<dbReference type="Proteomes" id="UP000235828">
    <property type="component" value="Chromosome A"/>
</dbReference>
<evidence type="ECO:0000313" key="3">
    <source>
        <dbReference type="Proteomes" id="UP000235828"/>
    </source>
</evidence>
<keyword evidence="1" id="KW-1133">Transmembrane helix</keyword>
<dbReference type="KEGG" id="vta:A1809"/>
<dbReference type="RefSeq" id="WP_102522398.1">
    <property type="nucleotide sequence ID" value="NZ_LT960611.1"/>
</dbReference>
<keyword evidence="1" id="KW-0472">Membrane</keyword>
<keyword evidence="1" id="KW-0812">Transmembrane</keyword>
<evidence type="ECO:0008006" key="4">
    <source>
        <dbReference type="Google" id="ProtNLM"/>
    </source>
</evidence>
<name>A0A2N8ZD06_9VIBR</name>
<dbReference type="AlphaFoldDB" id="A0A2N8ZD06"/>
<organism evidence="2 3">
    <name type="scientific">Vibrio tapetis subsp. tapetis</name>
    <dbReference type="NCBI Taxonomy" id="1671868"/>
    <lineage>
        <taxon>Bacteria</taxon>
        <taxon>Pseudomonadati</taxon>
        <taxon>Pseudomonadota</taxon>
        <taxon>Gammaproteobacteria</taxon>
        <taxon>Vibrionales</taxon>
        <taxon>Vibrionaceae</taxon>
        <taxon>Vibrio</taxon>
    </lineage>
</organism>
<dbReference type="PROSITE" id="PS51257">
    <property type="entry name" value="PROKAR_LIPOPROTEIN"/>
    <property type="match status" value="1"/>
</dbReference>
<dbReference type="OrthoDB" id="5876198at2"/>
<evidence type="ECO:0000313" key="2">
    <source>
        <dbReference type="EMBL" id="SON49788.1"/>
    </source>
</evidence>
<gene>
    <name evidence="2" type="ORF">VTAP4600_A1809</name>
</gene>
<dbReference type="Pfam" id="PF16964">
    <property type="entry name" value="TadF"/>
    <property type="match status" value="1"/>
</dbReference>
<feature type="transmembrane region" description="Helical" evidence="1">
    <location>
        <begin position="15"/>
        <end position="34"/>
    </location>
</feature>
<sequence length="178" mass="20162">MLNKNRQQGVFSIEMAFVLLGMGACLYFCFDLGYQQIRKSQLERVSYSLVSLLKERSLFYSDDQTQPNYRPNFQETEQLQRLAARFLNVKTGDVSVIVESRVSGRRVVIKKLASNVPCELNYPLNQSLAVSSGGKKSEAPIYQVTVCQIVPAWFERIVGNQAEKNDRVLSAHSTFVGR</sequence>
<dbReference type="EMBL" id="LT960611">
    <property type="protein sequence ID" value="SON49788.1"/>
    <property type="molecule type" value="Genomic_DNA"/>
</dbReference>
<accession>A0A2N8ZD06</accession>
<reference evidence="2 3" key="1">
    <citation type="submission" date="2017-10" db="EMBL/GenBank/DDBJ databases">
        <authorList>
            <person name="Banno H."/>
            <person name="Chua N.-H."/>
        </authorList>
    </citation>
    <scope>NUCLEOTIDE SEQUENCE [LARGE SCALE GENOMIC DNA]</scope>
    <source>
        <strain evidence="2">Vibrio tapetis CECT4600</strain>
    </source>
</reference>
<evidence type="ECO:0000256" key="1">
    <source>
        <dbReference type="SAM" id="Phobius"/>
    </source>
</evidence>
<proteinExistence type="predicted"/>